<evidence type="ECO:0000256" key="7">
    <source>
        <dbReference type="ARBA" id="ARBA00022801"/>
    </source>
</evidence>
<evidence type="ECO:0000256" key="18">
    <source>
        <dbReference type="SAM" id="MobiDB-lite"/>
    </source>
</evidence>
<evidence type="ECO:0000256" key="16">
    <source>
        <dbReference type="PIRSR" id="PIRSR006337-2"/>
    </source>
</evidence>
<dbReference type="NCBIfam" id="TIGR02402">
    <property type="entry name" value="trehalose_TreZ"/>
    <property type="match status" value="1"/>
</dbReference>
<evidence type="ECO:0000256" key="4">
    <source>
        <dbReference type="ARBA" id="ARBA00012268"/>
    </source>
</evidence>
<keyword evidence="8" id="KW-0119">Carbohydrate metabolism</keyword>
<feature type="binding site" evidence="16">
    <location>
        <begin position="367"/>
        <end position="371"/>
    </location>
    <ligand>
        <name>substrate</name>
    </ligand>
</feature>
<dbReference type="GO" id="GO:0005992">
    <property type="term" value="P:trehalose biosynthetic process"/>
    <property type="evidence" value="ECO:0007669"/>
    <property type="project" value="UniProtKB-UniRule"/>
</dbReference>
<evidence type="ECO:0000259" key="19">
    <source>
        <dbReference type="SMART" id="SM00642"/>
    </source>
</evidence>
<comment type="subcellular location">
    <subcellularLocation>
        <location evidence="1 15">Cytoplasm</location>
    </subcellularLocation>
</comment>
<reference evidence="20 21" key="1">
    <citation type="submission" date="2020-08" db="EMBL/GenBank/DDBJ databases">
        <title>Genome sequence of Phycicoccus endophyticus JCM 31784T.</title>
        <authorList>
            <person name="Hyun D.-W."/>
            <person name="Bae J.-W."/>
        </authorList>
    </citation>
    <scope>NUCLEOTIDE SEQUENCE [LARGE SCALE GENOMIC DNA]</scope>
    <source>
        <strain evidence="20 21">JCM 31784</strain>
    </source>
</reference>
<dbReference type="KEGG" id="pei:H9L10_03330"/>
<comment type="similarity">
    <text evidence="3 14">Belongs to the glycosyl hydrolase 13 family.</text>
</comment>
<feature type="active site" description="Proton donor" evidence="15">
    <location>
        <position position="342"/>
    </location>
</feature>
<evidence type="ECO:0000313" key="20">
    <source>
        <dbReference type="EMBL" id="QNN50107.1"/>
    </source>
</evidence>
<evidence type="ECO:0000256" key="12">
    <source>
        <dbReference type="ARBA" id="ARBA00034013"/>
    </source>
</evidence>
<dbReference type="InterPro" id="IPR012768">
    <property type="entry name" value="Trehalose_TreZ"/>
</dbReference>
<dbReference type="EMBL" id="CP060712">
    <property type="protein sequence ID" value="QNN50107.1"/>
    <property type="molecule type" value="Genomic_DNA"/>
</dbReference>
<feature type="active site" description="Nucleophile" evidence="15">
    <location>
        <position position="305"/>
    </location>
</feature>
<evidence type="ECO:0000256" key="17">
    <source>
        <dbReference type="PIRSR" id="PIRSR006337-3"/>
    </source>
</evidence>
<evidence type="ECO:0000256" key="15">
    <source>
        <dbReference type="PIRSR" id="PIRSR006337-1"/>
    </source>
</evidence>
<evidence type="ECO:0000313" key="21">
    <source>
        <dbReference type="Proteomes" id="UP000515976"/>
    </source>
</evidence>
<dbReference type="InterPro" id="IPR013783">
    <property type="entry name" value="Ig-like_fold"/>
</dbReference>
<dbReference type="InterPro" id="IPR017853">
    <property type="entry name" value="GH"/>
</dbReference>
<proteinExistence type="inferred from homology"/>
<evidence type="ECO:0000256" key="6">
    <source>
        <dbReference type="ARBA" id="ARBA00022490"/>
    </source>
</evidence>
<keyword evidence="9 14" id="KW-0326">Glycosidase</keyword>
<evidence type="ECO:0000256" key="3">
    <source>
        <dbReference type="ARBA" id="ARBA00008061"/>
    </source>
</evidence>
<evidence type="ECO:0000256" key="5">
    <source>
        <dbReference type="ARBA" id="ARBA00015938"/>
    </source>
</evidence>
<organism evidence="20 21">
    <name type="scientific">Phycicoccus endophyticus</name>
    <dbReference type="NCBI Taxonomy" id="1690220"/>
    <lineage>
        <taxon>Bacteria</taxon>
        <taxon>Bacillati</taxon>
        <taxon>Actinomycetota</taxon>
        <taxon>Actinomycetes</taxon>
        <taxon>Micrococcales</taxon>
        <taxon>Intrasporangiaceae</taxon>
        <taxon>Phycicoccus</taxon>
    </lineage>
</organism>
<dbReference type="UniPathway" id="UPA00299"/>
<evidence type="ECO:0000256" key="2">
    <source>
        <dbReference type="ARBA" id="ARBA00005199"/>
    </source>
</evidence>
<feature type="site" description="Transition state stabilizer" evidence="17">
    <location>
        <position position="447"/>
    </location>
</feature>
<dbReference type="SMART" id="SM00642">
    <property type="entry name" value="Aamy"/>
    <property type="match status" value="1"/>
</dbReference>
<evidence type="ECO:0000256" key="1">
    <source>
        <dbReference type="ARBA" id="ARBA00004496"/>
    </source>
</evidence>
<accession>A0A7G9R3D2</accession>
<dbReference type="GO" id="GO:0005737">
    <property type="term" value="C:cytoplasm"/>
    <property type="evidence" value="ECO:0007669"/>
    <property type="project" value="UniProtKB-SubCell"/>
</dbReference>
<dbReference type="PIRSF" id="PIRSF006337">
    <property type="entry name" value="Trehalose_TreZ"/>
    <property type="match status" value="1"/>
</dbReference>
<evidence type="ECO:0000256" key="13">
    <source>
        <dbReference type="NCBIfam" id="TIGR02402"/>
    </source>
</evidence>
<dbReference type="InterPro" id="IPR006047">
    <property type="entry name" value="GH13_cat_dom"/>
</dbReference>
<evidence type="ECO:0000256" key="14">
    <source>
        <dbReference type="PIRNR" id="PIRNR006337"/>
    </source>
</evidence>
<feature type="domain" description="Glycosyl hydrolase family 13 catalytic" evidence="19">
    <location>
        <begin position="130"/>
        <end position="512"/>
    </location>
</feature>
<feature type="binding site" evidence="16">
    <location>
        <begin position="446"/>
        <end position="451"/>
    </location>
    <ligand>
        <name>substrate</name>
    </ligand>
</feature>
<evidence type="ECO:0000256" key="9">
    <source>
        <dbReference type="ARBA" id="ARBA00023295"/>
    </source>
</evidence>
<keyword evidence="6" id="KW-0963">Cytoplasm</keyword>
<dbReference type="Gene3D" id="3.20.20.80">
    <property type="entry name" value="Glycosidases"/>
    <property type="match status" value="1"/>
</dbReference>
<evidence type="ECO:0000256" key="10">
    <source>
        <dbReference type="ARBA" id="ARBA00032057"/>
    </source>
</evidence>
<dbReference type="GO" id="GO:0033942">
    <property type="term" value="F:4-alpha-D-(1-&gt;4)-alpha-D-glucanotrehalose trehalohydrolase activity"/>
    <property type="evidence" value="ECO:0007669"/>
    <property type="project" value="UniProtKB-EC"/>
</dbReference>
<dbReference type="InterPro" id="IPR014756">
    <property type="entry name" value="Ig_E-set"/>
</dbReference>
<dbReference type="Gene3D" id="2.60.40.10">
    <property type="entry name" value="Immunoglobulins"/>
    <property type="match status" value="1"/>
</dbReference>
<dbReference type="PANTHER" id="PTHR43651:SF11">
    <property type="entry name" value="MALTO-OLIGOSYLTREHALOSE TREHALOHYDROLASE"/>
    <property type="match status" value="1"/>
</dbReference>
<dbReference type="EC" id="3.2.1.141" evidence="4 13"/>
<protein>
    <recommendedName>
        <fullName evidence="5 13">Malto-oligosyltrehalose trehalohydrolase</fullName>
        <shortName evidence="14">MTHase</shortName>
        <ecNumber evidence="4 13">3.2.1.141</ecNumber>
    </recommendedName>
    <alternativeName>
        <fullName evidence="11 14">4-alpha-D-((1-&gt;4)-alpha-D-glucano)trehalose trehalohydrolase</fullName>
    </alternativeName>
    <alternativeName>
        <fullName evidence="10 14">Maltooligosyl trehalose trehalohydrolase</fullName>
    </alternativeName>
</protein>
<dbReference type="Proteomes" id="UP000515976">
    <property type="component" value="Chromosome"/>
</dbReference>
<keyword evidence="7 14" id="KW-0378">Hydrolase</keyword>
<dbReference type="SUPFAM" id="SSF51445">
    <property type="entry name" value="(Trans)glycosidases"/>
    <property type="match status" value="1"/>
</dbReference>
<evidence type="ECO:0000256" key="11">
    <source>
        <dbReference type="ARBA" id="ARBA00033284"/>
    </source>
</evidence>
<dbReference type="AlphaFoldDB" id="A0A7G9R3D2"/>
<gene>
    <name evidence="20" type="primary">treZ</name>
    <name evidence="20" type="ORF">H9L10_03330</name>
</gene>
<feature type="region of interest" description="Disordered" evidence="18">
    <location>
        <begin position="17"/>
        <end position="67"/>
    </location>
</feature>
<sequence>MTTPEIRVWAPYPQRVDIEWSPVPDSTNRSREAHPPVADSTNRSREAHSPVADSTNRSREAHPPVADVTYWSNGRRREAMEAAGDGWWRWPLPEGVAAVDYAFVLDGEEPALPDPRSAWQPRTVHGPSRTVDTGAFAWSDDGWRGPRGGAGSLGGVFYELHVGTFTPEGTFEAATARLDHLVELGVDVVEVMPVAAFPTDRGWGYDGVALYAVQDSYGGPAAFAAFVDACHARGLGVCLDVVHNHLGASGNYLARYGPYFTQAHETPWGPAVNLDHDGCGVVRRFLLENALRWLRDFHVDALRLDAVHELKDDSPRHYLAELSDEVAALAHELGRTLDLVAESDLNDTMMVTPTTSGGRGMTAQWDDDLHHALHVALTGETQGYYADFAGAPDGPQQGPLAVLAKVLTRGFLHDGTHSSFRGRDWGAPVDREGLDARRLLGYLQTHDQVGNRATGERISALVADPALQAAGAALYLLAPTTPMLFMGEEWAASTPWQFFTSFAEDWLADAVREGRRAEFGSHGWSAEEVPDPQDPATRDRSVLPWSELGEPAHARMLRWYTDLVALRRRLVGTGATRLADVEVEADEAARWLLLRHRPTGGRQYAVLVTLGEDGASVPLAGAGIPWLAWDAAAVAVTDEAVTHRRRGVSVHPDGHP</sequence>
<name>A0A7G9R3D2_9MICO</name>
<feature type="binding site" evidence="16">
    <location>
        <begin position="303"/>
        <end position="308"/>
    </location>
    <ligand>
        <name>substrate</name>
    </ligand>
</feature>
<keyword evidence="21" id="KW-1185">Reference proteome</keyword>
<dbReference type="InterPro" id="IPR044901">
    <property type="entry name" value="Trehalose_TreZ_E-set_sf"/>
</dbReference>
<dbReference type="CDD" id="cd11325">
    <property type="entry name" value="AmyAc_GTHase"/>
    <property type="match status" value="1"/>
</dbReference>
<dbReference type="SUPFAM" id="SSF81296">
    <property type="entry name" value="E set domains"/>
    <property type="match status" value="1"/>
</dbReference>
<evidence type="ECO:0000256" key="8">
    <source>
        <dbReference type="ARBA" id="ARBA00023277"/>
    </source>
</evidence>
<dbReference type="Pfam" id="PF00128">
    <property type="entry name" value="Alpha-amylase"/>
    <property type="match status" value="1"/>
</dbReference>
<comment type="pathway">
    <text evidence="2 14">Glycan biosynthesis; trehalose biosynthesis.</text>
</comment>
<dbReference type="PANTHER" id="PTHR43651">
    <property type="entry name" value="1,4-ALPHA-GLUCAN-BRANCHING ENZYME"/>
    <property type="match status" value="1"/>
</dbReference>
<dbReference type="Gene3D" id="1.10.10.760">
    <property type="entry name" value="E-set domains of sugar-utilizing enzymes"/>
    <property type="match status" value="1"/>
</dbReference>
<comment type="catalytic activity">
    <reaction evidence="12 14">
        <text>hydrolysis of (1-&gt;4)-alpha-D-glucosidic linkage in 4-alpha-D-[(1-&gt;4)-alpha-D-glucanosyl]n trehalose to yield trehalose and (1-&gt;4)-alpha-D-glucan.</text>
        <dbReference type="EC" id="3.2.1.141"/>
    </reaction>
</comment>